<proteinExistence type="predicted"/>
<keyword evidence="2" id="KW-1185">Reference proteome</keyword>
<protein>
    <submittedName>
        <fullName evidence="1">Uncharacterized protein</fullName>
    </submittedName>
</protein>
<sequence>MANFIPFAQKLSRKYHPDKNSSPDAEQNFIAISEAYEVLSDEDTRSIYDRYGAEGLKQHEAQKQGGGHHHNPFDMFSQFFGGQRQQEKRGQSMLTTLEVDLADMYNGKHIEFTMPRQILCDHCRGSGAMTDGDIKQCGTCGGRGMVVQRHQVFPGMFTNMQTTCNTCAGKGKVIHRPCTHCKGAKTITHQNRLDIDVPAGAPEGWETIIEGEADESPDWEAGDVVIRVRSRAGAGGPGGWRRKDAGLYRREALSVDEALLGFERNITHLDGHVVAIKRPGTTQPGYVETFKGEGMPPQGALPQGDLYVEYTVVMPSAISEKTRQGVAQYVKRAEPDLWQAIQNG</sequence>
<name>A0ACC2V9F6_9TREE</name>
<organism evidence="1 2">
    <name type="scientific">Naganishia friedmannii</name>
    <dbReference type="NCBI Taxonomy" id="89922"/>
    <lineage>
        <taxon>Eukaryota</taxon>
        <taxon>Fungi</taxon>
        <taxon>Dikarya</taxon>
        <taxon>Basidiomycota</taxon>
        <taxon>Agaricomycotina</taxon>
        <taxon>Tremellomycetes</taxon>
        <taxon>Filobasidiales</taxon>
        <taxon>Filobasidiaceae</taxon>
        <taxon>Naganishia</taxon>
    </lineage>
</organism>
<accession>A0ACC2V9F6</accession>
<evidence type="ECO:0000313" key="2">
    <source>
        <dbReference type="Proteomes" id="UP001227268"/>
    </source>
</evidence>
<comment type="caution">
    <text evidence="1">The sequence shown here is derived from an EMBL/GenBank/DDBJ whole genome shotgun (WGS) entry which is preliminary data.</text>
</comment>
<dbReference type="Proteomes" id="UP001227268">
    <property type="component" value="Unassembled WGS sequence"/>
</dbReference>
<gene>
    <name evidence="1" type="ORF">QFC21_005578</name>
</gene>
<reference evidence="1" key="1">
    <citation type="submission" date="2023-04" db="EMBL/GenBank/DDBJ databases">
        <title>Draft Genome sequencing of Naganishia species isolated from polar environments using Oxford Nanopore Technology.</title>
        <authorList>
            <person name="Leo P."/>
            <person name="Venkateswaran K."/>
        </authorList>
    </citation>
    <scope>NUCLEOTIDE SEQUENCE</scope>
    <source>
        <strain evidence="1">MNA-CCFEE 5423</strain>
    </source>
</reference>
<dbReference type="EMBL" id="JASBWT010000021">
    <property type="protein sequence ID" value="KAJ9095706.1"/>
    <property type="molecule type" value="Genomic_DNA"/>
</dbReference>
<evidence type="ECO:0000313" key="1">
    <source>
        <dbReference type="EMBL" id="KAJ9095706.1"/>
    </source>
</evidence>